<dbReference type="GO" id="GO:0004792">
    <property type="term" value="F:thiosulfate-cyanide sulfurtransferase activity"/>
    <property type="evidence" value="ECO:0007669"/>
    <property type="project" value="InterPro"/>
</dbReference>
<name>A0A510UZ13_9CELL</name>
<keyword evidence="2" id="KW-0808">Transferase</keyword>
<sequence length="113" mass="11884">MTTAITRQELVRAMSEGSITLVEALPAAHYDAEHLPGAINVPGRQVTAQDAARIVPDLHRTVVVYCSGPGCGRSKITAAALTDLGYTDVRVYVGGKADWFSAGLPMERTAAAS</sequence>
<dbReference type="Proteomes" id="UP000321118">
    <property type="component" value="Unassembled WGS sequence"/>
</dbReference>
<protein>
    <submittedName>
        <fullName evidence="2">Sulfurtransferase</fullName>
    </submittedName>
</protein>
<evidence type="ECO:0000313" key="3">
    <source>
        <dbReference type="Proteomes" id="UP000321118"/>
    </source>
</evidence>
<dbReference type="PROSITE" id="PS00380">
    <property type="entry name" value="RHODANESE_1"/>
    <property type="match status" value="1"/>
</dbReference>
<evidence type="ECO:0000259" key="1">
    <source>
        <dbReference type="PROSITE" id="PS50206"/>
    </source>
</evidence>
<dbReference type="InterPro" id="IPR001763">
    <property type="entry name" value="Rhodanese-like_dom"/>
</dbReference>
<evidence type="ECO:0000313" key="2">
    <source>
        <dbReference type="EMBL" id="GEK19903.1"/>
    </source>
</evidence>
<dbReference type="SMART" id="SM00450">
    <property type="entry name" value="RHOD"/>
    <property type="match status" value="1"/>
</dbReference>
<dbReference type="Pfam" id="PF00581">
    <property type="entry name" value="Rhodanese"/>
    <property type="match status" value="1"/>
</dbReference>
<dbReference type="InterPro" id="IPR001307">
    <property type="entry name" value="Thiosulphate_STrfase_CS"/>
</dbReference>
<dbReference type="OrthoDB" id="9802991at2"/>
<dbReference type="Gene3D" id="3.40.250.10">
    <property type="entry name" value="Rhodanese-like domain"/>
    <property type="match status" value="1"/>
</dbReference>
<accession>A0A510UZ13</accession>
<dbReference type="PROSITE" id="PS50206">
    <property type="entry name" value="RHODANESE_3"/>
    <property type="match status" value="1"/>
</dbReference>
<dbReference type="InterPro" id="IPR036873">
    <property type="entry name" value="Rhodanese-like_dom_sf"/>
</dbReference>
<organism evidence="2 3">
    <name type="scientific">Cellulomonas xylanilytica</name>
    <dbReference type="NCBI Taxonomy" id="233583"/>
    <lineage>
        <taxon>Bacteria</taxon>
        <taxon>Bacillati</taxon>
        <taxon>Actinomycetota</taxon>
        <taxon>Actinomycetes</taxon>
        <taxon>Micrococcales</taxon>
        <taxon>Cellulomonadaceae</taxon>
        <taxon>Cellulomonas</taxon>
    </lineage>
</organism>
<keyword evidence="3" id="KW-1185">Reference proteome</keyword>
<proteinExistence type="predicted"/>
<reference evidence="2 3" key="1">
    <citation type="submission" date="2019-07" db="EMBL/GenBank/DDBJ databases">
        <title>Whole genome shotgun sequence of Cellulomonas xylanilytica NBRC 101102.</title>
        <authorList>
            <person name="Hosoyama A."/>
            <person name="Uohara A."/>
            <person name="Ohji S."/>
            <person name="Ichikawa N."/>
        </authorList>
    </citation>
    <scope>NUCLEOTIDE SEQUENCE [LARGE SCALE GENOMIC DNA]</scope>
    <source>
        <strain evidence="2 3">NBRC 101102</strain>
    </source>
</reference>
<dbReference type="EMBL" id="BJUB01000001">
    <property type="protein sequence ID" value="GEK19903.1"/>
    <property type="molecule type" value="Genomic_DNA"/>
</dbReference>
<dbReference type="AlphaFoldDB" id="A0A510UZ13"/>
<dbReference type="SUPFAM" id="SSF52821">
    <property type="entry name" value="Rhodanese/Cell cycle control phosphatase"/>
    <property type="match status" value="1"/>
</dbReference>
<comment type="caution">
    <text evidence="2">The sequence shown here is derived from an EMBL/GenBank/DDBJ whole genome shotgun (WGS) entry which is preliminary data.</text>
</comment>
<dbReference type="CDD" id="cd00158">
    <property type="entry name" value="RHOD"/>
    <property type="match status" value="1"/>
</dbReference>
<dbReference type="RefSeq" id="WP_146925387.1">
    <property type="nucleotide sequence ID" value="NZ_BJUB01000001.1"/>
</dbReference>
<feature type="domain" description="Rhodanese" evidence="1">
    <location>
        <begin position="15"/>
        <end position="108"/>
    </location>
</feature>
<gene>
    <name evidence="2" type="ORF">CXY01_04230</name>
</gene>